<feature type="compositionally biased region" description="Low complexity" evidence="1">
    <location>
        <begin position="223"/>
        <end position="241"/>
    </location>
</feature>
<dbReference type="Pfam" id="PF22504">
    <property type="entry name" value="DUF6993"/>
    <property type="match status" value="1"/>
</dbReference>
<evidence type="ECO:0000313" key="4">
    <source>
        <dbReference type="Proteomes" id="UP001500755"/>
    </source>
</evidence>
<gene>
    <name evidence="3" type="ORF">GCM10009755_09450</name>
</gene>
<reference evidence="3 4" key="1">
    <citation type="journal article" date="2019" name="Int. J. Syst. Evol. Microbiol.">
        <title>The Global Catalogue of Microorganisms (GCM) 10K type strain sequencing project: providing services to taxonomists for standard genome sequencing and annotation.</title>
        <authorList>
            <consortium name="The Broad Institute Genomics Platform"/>
            <consortium name="The Broad Institute Genome Sequencing Center for Infectious Disease"/>
            <person name="Wu L."/>
            <person name="Ma J."/>
        </authorList>
    </citation>
    <scope>NUCLEOTIDE SEQUENCE [LARGE SCALE GENOMIC DNA]</scope>
    <source>
        <strain evidence="3 4">JCM 14546</strain>
    </source>
</reference>
<evidence type="ECO:0000256" key="1">
    <source>
        <dbReference type="SAM" id="MobiDB-lite"/>
    </source>
</evidence>
<evidence type="ECO:0000259" key="2">
    <source>
        <dbReference type="Pfam" id="PF22504"/>
    </source>
</evidence>
<name>A0ABN2T9N0_9MICO</name>
<comment type="caution">
    <text evidence="3">The sequence shown here is derived from an EMBL/GenBank/DDBJ whole genome shotgun (WGS) entry which is preliminary data.</text>
</comment>
<dbReference type="EMBL" id="BAAANO010000008">
    <property type="protein sequence ID" value="GAA2002686.1"/>
    <property type="molecule type" value="Genomic_DNA"/>
</dbReference>
<feature type="compositionally biased region" description="Basic and acidic residues" evidence="1">
    <location>
        <begin position="161"/>
        <end position="193"/>
    </location>
</feature>
<keyword evidence="4" id="KW-1185">Reference proteome</keyword>
<organism evidence="3 4">
    <name type="scientific">Brevibacterium samyangense</name>
    <dbReference type="NCBI Taxonomy" id="366888"/>
    <lineage>
        <taxon>Bacteria</taxon>
        <taxon>Bacillati</taxon>
        <taxon>Actinomycetota</taxon>
        <taxon>Actinomycetes</taxon>
        <taxon>Micrococcales</taxon>
        <taxon>Brevibacteriaceae</taxon>
        <taxon>Brevibacterium</taxon>
    </lineage>
</organism>
<dbReference type="Proteomes" id="UP001500755">
    <property type="component" value="Unassembled WGS sequence"/>
</dbReference>
<sequence length="241" mass="24453">MKPVSASVPPGRPREARAFRRSRAARPAVAVLSALVGLTLGGCSFLAQTSSEPTASETTTVSVEEAAVVDEVVAALEPVLHQDDAPFPDSARLFEVLTDAGYPAEDLEASLDESPLGHEVPSKMFGVKTDRGCVVGEVRDGEATAELVPESESNGSCLLGEVDRPEGVEAPTGEERAEGADDNGKGHLPHEDINGDPAEPESADSGAGAEPDSGADDEGRDAGSGSSSGSSGESTLGGTDG</sequence>
<dbReference type="RefSeq" id="WP_344307433.1">
    <property type="nucleotide sequence ID" value="NZ_BAAANO010000008.1"/>
</dbReference>
<feature type="region of interest" description="Disordered" evidence="1">
    <location>
        <begin position="1"/>
        <end position="24"/>
    </location>
</feature>
<evidence type="ECO:0000313" key="3">
    <source>
        <dbReference type="EMBL" id="GAA2002686.1"/>
    </source>
</evidence>
<dbReference type="InterPro" id="IPR054262">
    <property type="entry name" value="DUF6993"/>
</dbReference>
<protein>
    <recommendedName>
        <fullName evidence="2">DUF6993 domain-containing protein</fullName>
    </recommendedName>
</protein>
<feature type="region of interest" description="Disordered" evidence="1">
    <location>
        <begin position="142"/>
        <end position="241"/>
    </location>
</feature>
<accession>A0ABN2T9N0</accession>
<proteinExistence type="predicted"/>
<feature type="domain" description="DUF6993" evidence="2">
    <location>
        <begin position="84"/>
        <end position="161"/>
    </location>
</feature>